<dbReference type="InterPro" id="IPR009057">
    <property type="entry name" value="Homeodomain-like_sf"/>
</dbReference>
<dbReference type="OrthoDB" id="9803764at2"/>
<dbReference type="Proteomes" id="UP000004374">
    <property type="component" value="Unassembled WGS sequence"/>
</dbReference>
<proteinExistence type="predicted"/>
<dbReference type="STRING" id="562729.RNAN_0996"/>
<dbReference type="GO" id="GO:0003700">
    <property type="term" value="F:DNA-binding transcription factor activity"/>
    <property type="evidence" value="ECO:0007669"/>
    <property type="project" value="InterPro"/>
</dbReference>
<dbReference type="PANTHER" id="PTHR43130">
    <property type="entry name" value="ARAC-FAMILY TRANSCRIPTIONAL REGULATOR"/>
    <property type="match status" value="1"/>
</dbReference>
<keyword evidence="5" id="KW-1185">Reference proteome</keyword>
<dbReference type="AlphaFoldDB" id="I1DVE7"/>
<comment type="caution">
    <text evidence="4">The sequence shown here is derived from an EMBL/GenBank/DDBJ whole genome shotgun (WGS) entry which is preliminary data.</text>
</comment>
<dbReference type="GO" id="GO:0043565">
    <property type="term" value="F:sequence-specific DNA binding"/>
    <property type="evidence" value="ECO:0007669"/>
    <property type="project" value="InterPro"/>
</dbReference>
<dbReference type="InterPro" id="IPR002818">
    <property type="entry name" value="DJ-1/PfpI"/>
</dbReference>
<keyword evidence="1" id="KW-0805">Transcription regulation</keyword>
<dbReference type="SMART" id="SM00342">
    <property type="entry name" value="HTH_ARAC"/>
    <property type="match status" value="1"/>
</dbReference>
<dbReference type="Gene3D" id="1.10.10.60">
    <property type="entry name" value="Homeodomain-like"/>
    <property type="match status" value="1"/>
</dbReference>
<evidence type="ECO:0000313" key="4">
    <source>
        <dbReference type="EMBL" id="GAB58025.1"/>
    </source>
</evidence>
<evidence type="ECO:0000259" key="3">
    <source>
        <dbReference type="PROSITE" id="PS01124"/>
    </source>
</evidence>
<dbReference type="Pfam" id="PF01965">
    <property type="entry name" value="DJ-1_PfpI"/>
    <property type="match status" value="1"/>
</dbReference>
<dbReference type="SUPFAM" id="SSF46689">
    <property type="entry name" value="Homeodomain-like"/>
    <property type="match status" value="2"/>
</dbReference>
<dbReference type="RefSeq" id="WP_008219337.1">
    <property type="nucleotide sequence ID" value="NZ_BAFK01000004.1"/>
</dbReference>
<keyword evidence="2" id="KW-0804">Transcription</keyword>
<protein>
    <submittedName>
        <fullName evidence="4">Transcriptional regulator</fullName>
    </submittedName>
</protein>
<gene>
    <name evidence="4" type="ORF">RNAN_0996</name>
</gene>
<feature type="domain" description="HTH araC/xylS-type" evidence="3">
    <location>
        <begin position="224"/>
        <end position="322"/>
    </location>
</feature>
<dbReference type="InterPro" id="IPR052158">
    <property type="entry name" value="INH-QAR"/>
</dbReference>
<dbReference type="EMBL" id="BAFK01000004">
    <property type="protein sequence ID" value="GAB58025.1"/>
    <property type="molecule type" value="Genomic_DNA"/>
</dbReference>
<dbReference type="Gene3D" id="3.40.50.880">
    <property type="match status" value="1"/>
</dbReference>
<dbReference type="InterPro" id="IPR018060">
    <property type="entry name" value="HTH_AraC"/>
</dbReference>
<dbReference type="PANTHER" id="PTHR43130:SF3">
    <property type="entry name" value="HTH-TYPE TRANSCRIPTIONAL REGULATOR RV1931C"/>
    <property type="match status" value="1"/>
</dbReference>
<dbReference type="SUPFAM" id="SSF52317">
    <property type="entry name" value="Class I glutamine amidotransferase-like"/>
    <property type="match status" value="1"/>
</dbReference>
<dbReference type="InterPro" id="IPR029062">
    <property type="entry name" value="Class_I_gatase-like"/>
</dbReference>
<evidence type="ECO:0000256" key="1">
    <source>
        <dbReference type="ARBA" id="ARBA00023015"/>
    </source>
</evidence>
<sequence length="345" mass="38535">MKQIAVLATNSSISSDIFGLLDFFEYCNVLWRYQQHDAAPLFHCYLVSPDGGPLTLKQGVTFNVAANDWLQADAVVVAPAYAYNRAQLTAIAEPSKAYFSGLRQAVANGKLIAANCTGTFILAASGLLAHKNATSSWFFKDVFQNLYPEVHLQLNKLLVQDGNILTAGATTSFVNLCLALTELLVGEQFARQIAKVMLTDPNRSSQIPYMDLSIGQQHNDVLIQQVQKHLAKTLSEPFALEPLAEQFHLTKRTLLRRFKAALNDTPLNYLQRLRVEQAKRLLETTNQPIEQIVLQVGYEDMSSFRKLFLTYTELTPSQYRHKFMQEANFACCDAGVVATTTFVSQ</sequence>
<name>I1DVE7_9GAMM</name>
<dbReference type="PROSITE" id="PS01124">
    <property type="entry name" value="HTH_ARAC_FAMILY_2"/>
    <property type="match status" value="1"/>
</dbReference>
<evidence type="ECO:0000256" key="2">
    <source>
        <dbReference type="ARBA" id="ARBA00023163"/>
    </source>
</evidence>
<dbReference type="Pfam" id="PF12833">
    <property type="entry name" value="HTH_18"/>
    <property type="match status" value="1"/>
</dbReference>
<accession>I1DVE7</accession>
<evidence type="ECO:0000313" key="5">
    <source>
        <dbReference type="Proteomes" id="UP000004374"/>
    </source>
</evidence>
<organism evidence="4 5">
    <name type="scientific">Rheinheimera nanhaiensis E407-8</name>
    <dbReference type="NCBI Taxonomy" id="562729"/>
    <lineage>
        <taxon>Bacteria</taxon>
        <taxon>Pseudomonadati</taxon>
        <taxon>Pseudomonadota</taxon>
        <taxon>Gammaproteobacteria</taxon>
        <taxon>Chromatiales</taxon>
        <taxon>Chromatiaceae</taxon>
        <taxon>Rheinheimera</taxon>
    </lineage>
</organism>
<reference evidence="4 5" key="1">
    <citation type="journal article" date="2012" name="J. Bacteriol.">
        <title>Genome Sequence of the Protease-Producing Bacterium Rheinheimera nanhaiensis E407-8T, Isolated from Deep-Sea Sediment of the South China Sea.</title>
        <authorList>
            <person name="Zhang X.-Y."/>
            <person name="Zhang Y.-J."/>
            <person name="Qin Q.-L."/>
            <person name="Xie B.-B."/>
            <person name="Chen X.-L."/>
            <person name="Zhou B.-C."/>
            <person name="Zhang Y.-Z."/>
        </authorList>
    </citation>
    <scope>NUCLEOTIDE SEQUENCE [LARGE SCALE GENOMIC DNA]</scope>
    <source>
        <strain evidence="4 5">E407-8</strain>
    </source>
</reference>